<keyword evidence="6" id="KW-1185">Reference proteome</keyword>
<protein>
    <submittedName>
        <fullName evidence="5">Uncharacterized protein</fullName>
    </submittedName>
</protein>
<evidence type="ECO:0000256" key="1">
    <source>
        <dbReference type="ARBA" id="ARBA00004629"/>
    </source>
</evidence>
<dbReference type="GO" id="GO:0007094">
    <property type="term" value="P:mitotic spindle assembly checkpoint signaling"/>
    <property type="evidence" value="ECO:0007669"/>
    <property type="project" value="InterPro"/>
</dbReference>
<dbReference type="Proteomes" id="UP000092462">
    <property type="component" value="Unassembled WGS sequence"/>
</dbReference>
<keyword evidence="3" id="KW-0995">Kinetochore</keyword>
<dbReference type="InterPro" id="IPR000719">
    <property type="entry name" value="Prot_kinase_dom"/>
</dbReference>
<evidence type="ECO:0000256" key="2">
    <source>
        <dbReference type="ARBA" id="ARBA00022454"/>
    </source>
</evidence>
<name>A0A1B0D9D2_PHLPP</name>
<evidence type="ECO:0000256" key="4">
    <source>
        <dbReference type="ARBA" id="ARBA00023328"/>
    </source>
</evidence>
<dbReference type="InterPro" id="IPR011009">
    <property type="entry name" value="Kinase-like_dom_sf"/>
</dbReference>
<dbReference type="PANTHER" id="PTHR14030">
    <property type="entry name" value="MITOTIC CHECKPOINT SERINE/THREONINE-PROTEIN KINASE BUB1"/>
    <property type="match status" value="1"/>
</dbReference>
<dbReference type="EnsemblMetazoa" id="PPAI004244-RA">
    <property type="protein sequence ID" value="PPAI004244-PA"/>
    <property type="gene ID" value="PPAI004244"/>
</dbReference>
<dbReference type="GO" id="GO:0005634">
    <property type="term" value="C:nucleus"/>
    <property type="evidence" value="ECO:0007669"/>
    <property type="project" value="TreeGrafter"/>
</dbReference>
<dbReference type="Pfam" id="PF00069">
    <property type="entry name" value="Pkinase"/>
    <property type="match status" value="1"/>
</dbReference>
<dbReference type="InterPro" id="IPR008271">
    <property type="entry name" value="Ser/Thr_kinase_AS"/>
</dbReference>
<dbReference type="GO" id="GO:0032991">
    <property type="term" value="C:protein-containing complex"/>
    <property type="evidence" value="ECO:0007669"/>
    <property type="project" value="UniProtKB-ARBA"/>
</dbReference>
<dbReference type="PROSITE" id="PS00108">
    <property type="entry name" value="PROTEIN_KINASE_ST"/>
    <property type="match status" value="1"/>
</dbReference>
<dbReference type="PROSITE" id="PS50011">
    <property type="entry name" value="PROTEIN_KINASE_DOM"/>
    <property type="match status" value="1"/>
</dbReference>
<dbReference type="VEuPathDB" id="VectorBase:PPAI004244"/>
<dbReference type="PANTHER" id="PTHR14030:SF4">
    <property type="entry name" value="BUB1 KINASE, ISOFORM A-RELATED"/>
    <property type="match status" value="1"/>
</dbReference>
<dbReference type="InterPro" id="IPR015661">
    <property type="entry name" value="Bub1/Mad3"/>
</dbReference>
<dbReference type="AlphaFoldDB" id="A0A1B0D9D2"/>
<comment type="subcellular location">
    <subcellularLocation>
        <location evidence="1">Chromosome</location>
        <location evidence="1">Centromere</location>
        <location evidence="1">Kinetochore</location>
    </subcellularLocation>
</comment>
<dbReference type="VEuPathDB" id="VectorBase:PPAPM1_004849"/>
<dbReference type="SUPFAM" id="SSF56112">
    <property type="entry name" value="Protein kinase-like (PK-like)"/>
    <property type="match status" value="1"/>
</dbReference>
<dbReference type="EMBL" id="AJVK01028169">
    <property type="status" value="NOT_ANNOTATED_CDS"/>
    <property type="molecule type" value="Genomic_DNA"/>
</dbReference>
<evidence type="ECO:0000313" key="5">
    <source>
        <dbReference type="EnsemblMetazoa" id="PPAI004244-PA"/>
    </source>
</evidence>
<organism evidence="5 6">
    <name type="scientific">Phlebotomus papatasi</name>
    <name type="common">Sandfly</name>
    <dbReference type="NCBI Taxonomy" id="29031"/>
    <lineage>
        <taxon>Eukaryota</taxon>
        <taxon>Metazoa</taxon>
        <taxon>Ecdysozoa</taxon>
        <taxon>Arthropoda</taxon>
        <taxon>Hexapoda</taxon>
        <taxon>Insecta</taxon>
        <taxon>Pterygota</taxon>
        <taxon>Neoptera</taxon>
        <taxon>Endopterygota</taxon>
        <taxon>Diptera</taxon>
        <taxon>Nematocera</taxon>
        <taxon>Psychodoidea</taxon>
        <taxon>Psychodidae</taxon>
        <taxon>Phlebotomus</taxon>
        <taxon>Phlebotomus</taxon>
    </lineage>
</organism>
<sequence>MSAFVDVEFAMIGNNASILALPFCRYGTLVNVCNVHKFSTEKNLHEFIVIMLATQIFSIIDHLHACNIIHADIKPDNFMLTSKLNYDSPYSALKLIDFGQSIDMKLFPENTTFKYVVKTEGFTCTEMLEDKPWTYQTDLFGVAATIHVLLFGKYMNVTKGYSGWVMTTKLPRYFQKAMWERIFSKLLNIRDCQSMPNLQDMKLMLKKELALKEQMVRDQIIKFNSVLDNYKPGL</sequence>
<dbReference type="GO" id="GO:0005524">
    <property type="term" value="F:ATP binding"/>
    <property type="evidence" value="ECO:0007669"/>
    <property type="project" value="InterPro"/>
</dbReference>
<keyword evidence="4" id="KW-0137">Centromere</keyword>
<dbReference type="SMART" id="SM00220">
    <property type="entry name" value="S_TKc"/>
    <property type="match status" value="1"/>
</dbReference>
<evidence type="ECO:0000256" key="3">
    <source>
        <dbReference type="ARBA" id="ARBA00022838"/>
    </source>
</evidence>
<evidence type="ECO:0000313" key="6">
    <source>
        <dbReference type="Proteomes" id="UP000092462"/>
    </source>
</evidence>
<keyword evidence="2" id="KW-0158">Chromosome</keyword>
<proteinExistence type="predicted"/>
<accession>A0A1B0D9D2</accession>
<dbReference type="GO" id="GO:0004672">
    <property type="term" value="F:protein kinase activity"/>
    <property type="evidence" value="ECO:0007669"/>
    <property type="project" value="InterPro"/>
</dbReference>
<dbReference type="GO" id="GO:0000776">
    <property type="term" value="C:kinetochore"/>
    <property type="evidence" value="ECO:0007669"/>
    <property type="project" value="UniProtKB-KW"/>
</dbReference>
<dbReference type="Gene3D" id="1.10.510.10">
    <property type="entry name" value="Transferase(Phosphotransferase) domain 1"/>
    <property type="match status" value="1"/>
</dbReference>
<reference evidence="5" key="1">
    <citation type="submission" date="2022-08" db="UniProtKB">
        <authorList>
            <consortium name="EnsemblMetazoa"/>
        </authorList>
    </citation>
    <scope>IDENTIFICATION</scope>
    <source>
        <strain evidence="5">Israel</strain>
    </source>
</reference>
<dbReference type="GO" id="GO:0051754">
    <property type="term" value="P:meiotic sister chromatid cohesion, centromeric"/>
    <property type="evidence" value="ECO:0007669"/>
    <property type="project" value="TreeGrafter"/>
</dbReference>